<dbReference type="EMBL" id="JACCFS010000001">
    <property type="protein sequence ID" value="NYJ36025.1"/>
    <property type="molecule type" value="Genomic_DNA"/>
</dbReference>
<dbReference type="RefSeq" id="WP_179825627.1">
    <property type="nucleotide sequence ID" value="NZ_JACCFS010000001.1"/>
</dbReference>
<feature type="region of interest" description="Disordered" evidence="1">
    <location>
        <begin position="17"/>
        <end position="53"/>
    </location>
</feature>
<dbReference type="AlphaFoldDB" id="A0A7Z0ERH9"/>
<evidence type="ECO:0000313" key="3">
    <source>
        <dbReference type="Proteomes" id="UP000572051"/>
    </source>
</evidence>
<evidence type="ECO:0000256" key="1">
    <source>
        <dbReference type="SAM" id="MobiDB-lite"/>
    </source>
</evidence>
<organism evidence="2 3">
    <name type="scientific">Nocardiopsis aegyptia</name>
    <dbReference type="NCBI Taxonomy" id="220378"/>
    <lineage>
        <taxon>Bacteria</taxon>
        <taxon>Bacillati</taxon>
        <taxon>Actinomycetota</taxon>
        <taxon>Actinomycetes</taxon>
        <taxon>Streptosporangiales</taxon>
        <taxon>Nocardiopsidaceae</taxon>
        <taxon>Nocardiopsis</taxon>
    </lineage>
</organism>
<proteinExistence type="predicted"/>
<evidence type="ECO:0000313" key="2">
    <source>
        <dbReference type="EMBL" id="NYJ36025.1"/>
    </source>
</evidence>
<dbReference type="InterPro" id="IPR015943">
    <property type="entry name" value="WD40/YVTN_repeat-like_dom_sf"/>
</dbReference>
<sequence>MPAPRVHTSIADGRLLAFAPTGPPREDGEPVEPTASFPTAGRPLRADTAPDLRGAVYTTPDELVRVRRDGDVLWRLALGSSDDPVGPSRCATCAFSRDGSVVWLHRPGPYFGSGATDRLHALDAATGAVLARTDLGRAGYWAGSLFPHPDGEHLLLSLSPMDTVDEHTFRARFRVDGTLTVVRYGFEGFLHDLSPDGRFLATAENDDSVTFRAFPHGTVTSRVTIGDFGYDDAFVREHDLEIGCHTAGFLDADTAVVDVHDDYGEGFHENHVVEAATGRVVGPLPGACRHRNVQVLGDGTWLFQGRRHSYWPRVPPTPRSTQCAS</sequence>
<comment type="caution">
    <text evidence="2">The sequence shown here is derived from an EMBL/GenBank/DDBJ whole genome shotgun (WGS) entry which is preliminary data.</text>
</comment>
<keyword evidence="3" id="KW-1185">Reference proteome</keyword>
<dbReference type="SUPFAM" id="SSF51004">
    <property type="entry name" value="C-terminal (heme d1) domain of cytochrome cd1-nitrite reductase"/>
    <property type="match status" value="1"/>
</dbReference>
<dbReference type="InterPro" id="IPR011048">
    <property type="entry name" value="Haem_d1_sf"/>
</dbReference>
<protein>
    <submittedName>
        <fullName evidence="2">Outer membrane protein assembly factor BamB</fullName>
    </submittedName>
</protein>
<dbReference type="Gene3D" id="2.130.10.10">
    <property type="entry name" value="YVTN repeat-like/Quinoprotein amine dehydrogenase"/>
    <property type="match status" value="1"/>
</dbReference>
<dbReference type="Proteomes" id="UP000572051">
    <property type="component" value="Unassembled WGS sequence"/>
</dbReference>
<name>A0A7Z0ERH9_9ACTN</name>
<gene>
    <name evidence="2" type="ORF">HNR10_003906</name>
</gene>
<accession>A0A7Z0ERH9</accession>
<reference evidence="2 3" key="1">
    <citation type="submission" date="2020-07" db="EMBL/GenBank/DDBJ databases">
        <title>Sequencing the genomes of 1000 actinobacteria strains.</title>
        <authorList>
            <person name="Klenk H.-P."/>
        </authorList>
    </citation>
    <scope>NUCLEOTIDE SEQUENCE [LARGE SCALE GENOMIC DNA]</scope>
    <source>
        <strain evidence="2 3">DSM 44442</strain>
    </source>
</reference>